<dbReference type="InterPro" id="IPR047699">
    <property type="entry name" value="Permease_put_prefix"/>
</dbReference>
<evidence type="ECO:0000313" key="9">
    <source>
        <dbReference type="EMBL" id="SDG58115.1"/>
    </source>
</evidence>
<dbReference type="InterPro" id="IPR025857">
    <property type="entry name" value="MacB_PCD"/>
</dbReference>
<comment type="subcellular location">
    <subcellularLocation>
        <location evidence="1">Cell membrane</location>
        <topology evidence="1">Multi-pass membrane protein</topology>
    </subcellularLocation>
</comment>
<feature type="transmembrane region" description="Helical" evidence="6">
    <location>
        <begin position="462"/>
        <end position="488"/>
    </location>
</feature>
<dbReference type="STRING" id="659014.SAMN04487996_12052"/>
<dbReference type="Pfam" id="PF02687">
    <property type="entry name" value="FtsX"/>
    <property type="match status" value="2"/>
</dbReference>
<evidence type="ECO:0000256" key="6">
    <source>
        <dbReference type="SAM" id="Phobius"/>
    </source>
</evidence>
<feature type="transmembrane region" description="Helical" evidence="6">
    <location>
        <begin position="415"/>
        <end position="442"/>
    </location>
</feature>
<dbReference type="RefSeq" id="WP_090156427.1">
    <property type="nucleotide sequence ID" value="NZ_FNAN01000020.1"/>
</dbReference>
<evidence type="ECO:0000259" key="7">
    <source>
        <dbReference type="Pfam" id="PF02687"/>
    </source>
</evidence>
<dbReference type="InterPro" id="IPR050250">
    <property type="entry name" value="Macrolide_Exporter_MacB"/>
</dbReference>
<feature type="transmembrane region" description="Helical" evidence="6">
    <location>
        <begin position="756"/>
        <end position="779"/>
    </location>
</feature>
<dbReference type="AlphaFoldDB" id="A0A1G7VE43"/>
<feature type="domain" description="MacB-like periplasmic core" evidence="8">
    <location>
        <begin position="108"/>
        <end position="325"/>
    </location>
</feature>
<dbReference type="EMBL" id="FNAN01000020">
    <property type="protein sequence ID" value="SDG58115.1"/>
    <property type="molecule type" value="Genomic_DNA"/>
</dbReference>
<proteinExistence type="predicted"/>
<evidence type="ECO:0000313" key="10">
    <source>
        <dbReference type="Proteomes" id="UP000198748"/>
    </source>
</evidence>
<dbReference type="PANTHER" id="PTHR30572">
    <property type="entry name" value="MEMBRANE COMPONENT OF TRANSPORTER-RELATED"/>
    <property type="match status" value="1"/>
</dbReference>
<evidence type="ECO:0000256" key="2">
    <source>
        <dbReference type="ARBA" id="ARBA00022475"/>
    </source>
</evidence>
<accession>A0A1G7VE43</accession>
<dbReference type="InterPro" id="IPR003838">
    <property type="entry name" value="ABC3_permease_C"/>
</dbReference>
<feature type="transmembrane region" description="Helical" evidence="6">
    <location>
        <begin position="370"/>
        <end position="394"/>
    </location>
</feature>
<keyword evidence="5 6" id="KW-0472">Membrane</keyword>
<keyword evidence="4 6" id="KW-1133">Transmembrane helix</keyword>
<feature type="domain" description="ABC3 transporter permease C-terminal" evidence="7">
    <location>
        <begin position="376"/>
        <end position="491"/>
    </location>
</feature>
<dbReference type="GO" id="GO:0022857">
    <property type="term" value="F:transmembrane transporter activity"/>
    <property type="evidence" value="ECO:0007669"/>
    <property type="project" value="TreeGrafter"/>
</dbReference>
<reference evidence="10" key="1">
    <citation type="submission" date="2016-10" db="EMBL/GenBank/DDBJ databases">
        <authorList>
            <person name="Varghese N."/>
            <person name="Submissions S."/>
        </authorList>
    </citation>
    <scope>NUCLEOTIDE SEQUENCE [LARGE SCALE GENOMIC DNA]</scope>
    <source>
        <strain evidence="10">DSM 25329</strain>
    </source>
</reference>
<dbReference type="OrthoDB" id="5933722at2"/>
<evidence type="ECO:0000256" key="5">
    <source>
        <dbReference type="ARBA" id="ARBA00023136"/>
    </source>
</evidence>
<dbReference type="GO" id="GO:0005886">
    <property type="term" value="C:plasma membrane"/>
    <property type="evidence" value="ECO:0007669"/>
    <property type="project" value="UniProtKB-SubCell"/>
</dbReference>
<feature type="domain" description="ABC3 transporter permease C-terminal" evidence="7">
    <location>
        <begin position="760"/>
        <end position="868"/>
    </location>
</feature>
<organism evidence="9 10">
    <name type="scientific">Dyadobacter soli</name>
    <dbReference type="NCBI Taxonomy" id="659014"/>
    <lineage>
        <taxon>Bacteria</taxon>
        <taxon>Pseudomonadati</taxon>
        <taxon>Bacteroidota</taxon>
        <taxon>Cytophagia</taxon>
        <taxon>Cytophagales</taxon>
        <taxon>Spirosomataceae</taxon>
        <taxon>Dyadobacter</taxon>
    </lineage>
</organism>
<dbReference type="NCBIfam" id="NF038404">
    <property type="entry name" value="perm_prefix_2"/>
    <property type="match status" value="1"/>
</dbReference>
<feature type="transmembrane region" description="Helical" evidence="6">
    <location>
        <begin position="109"/>
        <end position="129"/>
    </location>
</feature>
<dbReference type="PANTHER" id="PTHR30572:SF18">
    <property type="entry name" value="ABC-TYPE MACROLIDE FAMILY EXPORT SYSTEM PERMEASE COMPONENT 2"/>
    <property type="match status" value="1"/>
</dbReference>
<protein>
    <submittedName>
        <fullName evidence="9">Duplicated orphan permease</fullName>
    </submittedName>
</protein>
<dbReference type="Proteomes" id="UP000198748">
    <property type="component" value="Unassembled WGS sequence"/>
</dbReference>
<dbReference type="Pfam" id="PF12704">
    <property type="entry name" value="MacB_PCD"/>
    <property type="match status" value="2"/>
</dbReference>
<feature type="transmembrane region" description="Helical" evidence="6">
    <location>
        <begin position="43"/>
        <end position="61"/>
    </location>
</feature>
<keyword evidence="2" id="KW-1003">Cell membrane</keyword>
<evidence type="ECO:0000259" key="8">
    <source>
        <dbReference type="Pfam" id="PF12704"/>
    </source>
</evidence>
<evidence type="ECO:0000256" key="3">
    <source>
        <dbReference type="ARBA" id="ARBA00022692"/>
    </source>
</evidence>
<sequence>MKPKTFQPPRWAERLIGRIAASDLQEEILGDLYELFQKRIRRFGLLAAQLFYMLDIVLLIHPRLWRRAPEKVQPSLYLADSSTPNPIAMLSNYIKVAFRKLNRQKSYTAINAVSLTMGIACAVLIFSLVKYHLSFEDFHTGKDRIFRIYSELHGEKIAYNTGVPNPMGQAFRSEYAVAETVGRIAYLPKRVVSLPSGNRFEEDIAFADPEFFSIFNFPLIEGSASHALQGQNAALITEQLARKYFGDSDAVGQTLRIDDSLMVRVTGVLANLPDNTDFRSQIFVPFGNLQRHSPWMVEKDWWMSVNKEMQCFVRLKPGISAASVNTTVFPAISNRHYDKEASKYFRFKLQQLADVHFNMELRGKTDKKNLYTFAWIGFFLVLTACVNFVNLATAQAVARSREIGVRKALGSQRGALFWQFMTETAVIATGALVVAVGLAYLSVPMVNQLFEINLSINPFKDIHLLAFLVTLLVVVVFCSGAYPGLILARFQPVVALKGKLTQSSPHGFSLRKGLVVGQFAISQLLIIGTLVMTNQLRYSQQANLGFEKNAIVILPVPDNQTSKITSLKSELNRLVDIENVTFFDTPPASDAIGRSNMQFDSRPEHEQFMISIKAADDQYVPMFKIPVLAGRNLNPSDTIREYLLNETAIKALGLKTMDDAIGKAATINGRRGTVVGVVKDFHFRSLRTAIEPLCMTTRGEAYGSCGLKINLSNMSSTIARLETEWAKIYPSSIFTYRFMDEDVERLYKLDNVLLRLFQAFAAVAIFVGCLGLYGLVSFMANQKTKEIGVRKVLGAKTSDVLWLFGKEFLQLLLIAFLVASPLGWWFTNNWLRDFAYHIEPGPGIFVLAIMITMLVAFFTVGFRSIKASLANPIKTLRSE</sequence>
<name>A0A1G7VE43_9BACT</name>
<keyword evidence="3 6" id="KW-0812">Transmembrane</keyword>
<keyword evidence="10" id="KW-1185">Reference proteome</keyword>
<feature type="transmembrane region" description="Helical" evidence="6">
    <location>
        <begin position="800"/>
        <end position="824"/>
    </location>
</feature>
<evidence type="ECO:0000256" key="4">
    <source>
        <dbReference type="ARBA" id="ARBA00022989"/>
    </source>
</evidence>
<feature type="domain" description="MacB-like periplasmic core" evidence="8">
    <location>
        <begin position="525"/>
        <end position="681"/>
    </location>
</feature>
<gene>
    <name evidence="9" type="ORF">SAMN04487996_12052</name>
</gene>
<feature type="transmembrane region" description="Helical" evidence="6">
    <location>
        <begin position="844"/>
        <end position="865"/>
    </location>
</feature>
<evidence type="ECO:0000256" key="1">
    <source>
        <dbReference type="ARBA" id="ARBA00004651"/>
    </source>
</evidence>